<keyword evidence="2" id="KW-1185">Reference proteome</keyword>
<dbReference type="EMBL" id="CAJVPP010000930">
    <property type="protein sequence ID" value="CAG8522688.1"/>
    <property type="molecule type" value="Genomic_DNA"/>
</dbReference>
<protein>
    <submittedName>
        <fullName evidence="1">2166_t:CDS:1</fullName>
    </submittedName>
</protein>
<accession>A0A9N9A7M2</accession>
<dbReference type="Proteomes" id="UP000789375">
    <property type="component" value="Unassembled WGS sequence"/>
</dbReference>
<evidence type="ECO:0000313" key="1">
    <source>
        <dbReference type="EMBL" id="CAG8522688.1"/>
    </source>
</evidence>
<proteinExistence type="predicted"/>
<evidence type="ECO:0000313" key="2">
    <source>
        <dbReference type="Proteomes" id="UP000789375"/>
    </source>
</evidence>
<gene>
    <name evidence="1" type="ORF">FMOSSE_LOCUS5112</name>
</gene>
<sequence length="88" mass="10245">MNLLLHCLRNILLIKISDQENANQLGNPIIRRPKGRPHGVTRYRNSLKELKFNESIGGNKNQQNKCNNIGHNHTICPLKQRNENHYHN</sequence>
<organism evidence="1 2">
    <name type="scientific">Funneliformis mosseae</name>
    <name type="common">Endomycorrhizal fungus</name>
    <name type="synonym">Glomus mosseae</name>
    <dbReference type="NCBI Taxonomy" id="27381"/>
    <lineage>
        <taxon>Eukaryota</taxon>
        <taxon>Fungi</taxon>
        <taxon>Fungi incertae sedis</taxon>
        <taxon>Mucoromycota</taxon>
        <taxon>Glomeromycotina</taxon>
        <taxon>Glomeromycetes</taxon>
        <taxon>Glomerales</taxon>
        <taxon>Glomeraceae</taxon>
        <taxon>Funneliformis</taxon>
    </lineage>
</organism>
<reference evidence="1" key="1">
    <citation type="submission" date="2021-06" db="EMBL/GenBank/DDBJ databases">
        <authorList>
            <person name="Kallberg Y."/>
            <person name="Tangrot J."/>
            <person name="Rosling A."/>
        </authorList>
    </citation>
    <scope>NUCLEOTIDE SEQUENCE</scope>
    <source>
        <strain evidence="1">87-6 pot B 2015</strain>
    </source>
</reference>
<comment type="caution">
    <text evidence="1">The sequence shown here is derived from an EMBL/GenBank/DDBJ whole genome shotgun (WGS) entry which is preliminary data.</text>
</comment>
<dbReference type="AlphaFoldDB" id="A0A9N9A7M2"/>
<name>A0A9N9A7M2_FUNMO</name>